<keyword evidence="9" id="KW-1185">Reference proteome</keyword>
<sequence length="376" mass="43587">MEKLQNITLRHLYFNDEKYIGIQFYPHKVVQALIKELPEPKWSKEHNMVCIKNTPQNLTAIFNKFKGVAWVNCSYFFKNRPINTYGEGNGDVSWLEKRKLAPDYRACPPEYLQKLSIKKYSASTIRTYVSYFEKFINYYKEDELGNLNEQHIRRFLETIVKDRGSNSALNQAVNAIKFYYEIVLDMPNRFYDIDRPRKEHKLPKVLAKDEVLAIIANTTNIKHRCILELLYSAGLRRSELLNLKVSDIDSHRMLVRVEGAKGNKDRFTLLSSTVLADLRRYVAKYKPQNYLFEGPACSKYTGSSLEHILHGAAKRAGILQKVTPHMLRHSFATHLLENGTDLRNIQILLGHNSLKTTEIYTHVANNAFSSIKNPLD</sequence>
<dbReference type="PANTHER" id="PTHR30349:SF41">
    <property type="entry name" value="INTEGRASE_RECOMBINASE PROTEIN MJ0367-RELATED"/>
    <property type="match status" value="1"/>
</dbReference>
<protein>
    <submittedName>
        <fullName evidence="8">Tyrosine-type recombinase/integrase</fullName>
    </submittedName>
</protein>
<dbReference type="PROSITE" id="PS51900">
    <property type="entry name" value="CB"/>
    <property type="match status" value="1"/>
</dbReference>
<keyword evidence="2" id="KW-0229">DNA integration</keyword>
<reference evidence="8 9" key="1">
    <citation type="journal article" date="2023" name="Microbiol. Resour. Announc.">
        <title>Complete Genome Sequence of Imperialibacter roseus strain P4T.</title>
        <authorList>
            <person name="Tizabi D.R."/>
            <person name="Bachvaroff T."/>
            <person name="Hill R.T."/>
        </authorList>
    </citation>
    <scope>NUCLEOTIDE SEQUENCE [LARGE SCALE GENOMIC DNA]</scope>
    <source>
        <strain evidence="8 9">P4T</strain>
    </source>
</reference>
<evidence type="ECO:0000313" key="8">
    <source>
        <dbReference type="EMBL" id="WOK07722.1"/>
    </source>
</evidence>
<evidence type="ECO:0000256" key="3">
    <source>
        <dbReference type="ARBA" id="ARBA00023125"/>
    </source>
</evidence>
<dbReference type="InterPro" id="IPR013762">
    <property type="entry name" value="Integrase-like_cat_sf"/>
</dbReference>
<name>A0ABZ0IT91_9BACT</name>
<gene>
    <name evidence="8" type="ORF">RT717_03675</name>
</gene>
<dbReference type="Pfam" id="PF00589">
    <property type="entry name" value="Phage_integrase"/>
    <property type="match status" value="1"/>
</dbReference>
<organism evidence="8 9">
    <name type="scientific">Imperialibacter roseus</name>
    <dbReference type="NCBI Taxonomy" id="1324217"/>
    <lineage>
        <taxon>Bacteria</taxon>
        <taxon>Pseudomonadati</taxon>
        <taxon>Bacteroidota</taxon>
        <taxon>Cytophagia</taxon>
        <taxon>Cytophagales</taxon>
        <taxon>Flammeovirgaceae</taxon>
        <taxon>Imperialibacter</taxon>
    </lineage>
</organism>
<feature type="domain" description="Tyr recombinase" evidence="6">
    <location>
        <begin position="201"/>
        <end position="373"/>
    </location>
</feature>
<dbReference type="PANTHER" id="PTHR30349">
    <property type="entry name" value="PHAGE INTEGRASE-RELATED"/>
    <property type="match status" value="1"/>
</dbReference>
<keyword evidence="3 5" id="KW-0238">DNA-binding</keyword>
<dbReference type="InterPro" id="IPR050090">
    <property type="entry name" value="Tyrosine_recombinase_XerCD"/>
</dbReference>
<evidence type="ECO:0000256" key="1">
    <source>
        <dbReference type="ARBA" id="ARBA00008857"/>
    </source>
</evidence>
<dbReference type="PROSITE" id="PS51898">
    <property type="entry name" value="TYR_RECOMBINASE"/>
    <property type="match status" value="1"/>
</dbReference>
<proteinExistence type="inferred from homology"/>
<evidence type="ECO:0000313" key="9">
    <source>
        <dbReference type="Proteomes" id="UP001302349"/>
    </source>
</evidence>
<evidence type="ECO:0000256" key="4">
    <source>
        <dbReference type="ARBA" id="ARBA00023172"/>
    </source>
</evidence>
<comment type="similarity">
    <text evidence="1">Belongs to the 'phage' integrase family.</text>
</comment>
<dbReference type="Proteomes" id="UP001302349">
    <property type="component" value="Chromosome"/>
</dbReference>
<dbReference type="Gene3D" id="1.10.150.130">
    <property type="match status" value="1"/>
</dbReference>
<evidence type="ECO:0000256" key="2">
    <source>
        <dbReference type="ARBA" id="ARBA00022908"/>
    </source>
</evidence>
<dbReference type="SUPFAM" id="SSF56349">
    <property type="entry name" value="DNA breaking-rejoining enzymes"/>
    <property type="match status" value="1"/>
</dbReference>
<dbReference type="InterPro" id="IPR002104">
    <property type="entry name" value="Integrase_catalytic"/>
</dbReference>
<accession>A0ABZ0IT91</accession>
<dbReference type="InterPro" id="IPR010998">
    <property type="entry name" value="Integrase_recombinase_N"/>
</dbReference>
<feature type="domain" description="Core-binding (CB)" evidence="7">
    <location>
        <begin position="106"/>
        <end position="184"/>
    </location>
</feature>
<dbReference type="Pfam" id="PF13495">
    <property type="entry name" value="Phage_int_SAM_4"/>
    <property type="match status" value="1"/>
</dbReference>
<evidence type="ECO:0000259" key="7">
    <source>
        <dbReference type="PROSITE" id="PS51900"/>
    </source>
</evidence>
<evidence type="ECO:0000256" key="5">
    <source>
        <dbReference type="PROSITE-ProRule" id="PRU01248"/>
    </source>
</evidence>
<dbReference type="InterPro" id="IPR004107">
    <property type="entry name" value="Integrase_SAM-like_N"/>
</dbReference>
<dbReference type="Gene3D" id="1.10.443.10">
    <property type="entry name" value="Intergrase catalytic core"/>
    <property type="match status" value="1"/>
</dbReference>
<dbReference type="EMBL" id="CP136051">
    <property type="protein sequence ID" value="WOK07722.1"/>
    <property type="molecule type" value="Genomic_DNA"/>
</dbReference>
<evidence type="ECO:0000259" key="6">
    <source>
        <dbReference type="PROSITE" id="PS51898"/>
    </source>
</evidence>
<keyword evidence="4" id="KW-0233">DNA recombination</keyword>
<dbReference type="InterPro" id="IPR044068">
    <property type="entry name" value="CB"/>
</dbReference>
<dbReference type="RefSeq" id="WP_317490384.1">
    <property type="nucleotide sequence ID" value="NZ_CP136051.1"/>
</dbReference>
<dbReference type="NCBIfam" id="NF040815">
    <property type="entry name" value="recomb_XerA_Arch"/>
    <property type="match status" value="1"/>
</dbReference>
<dbReference type="InterPro" id="IPR011010">
    <property type="entry name" value="DNA_brk_join_enz"/>
</dbReference>